<name>A0A1F5PXA2_9BACT</name>
<keyword evidence="1" id="KW-0812">Transmembrane</keyword>
<keyword evidence="1" id="KW-1133">Transmembrane helix</keyword>
<dbReference type="AlphaFoldDB" id="A0A1F5PXA2"/>
<accession>A0A1F5PXA2</accession>
<feature type="transmembrane region" description="Helical" evidence="1">
    <location>
        <begin position="21"/>
        <end position="37"/>
    </location>
</feature>
<gene>
    <name evidence="2" type="ORF">A3B10_02405</name>
</gene>
<dbReference type="Proteomes" id="UP000177281">
    <property type="component" value="Unassembled WGS sequence"/>
</dbReference>
<dbReference type="EMBL" id="MFFB01000017">
    <property type="protein sequence ID" value="OGE94487.1"/>
    <property type="molecule type" value="Genomic_DNA"/>
</dbReference>
<organism evidence="2 3">
    <name type="scientific">Candidatus Doudnabacteria bacterium RIFCSPLOWO2_01_FULL_44_21</name>
    <dbReference type="NCBI Taxonomy" id="1817841"/>
    <lineage>
        <taxon>Bacteria</taxon>
        <taxon>Candidatus Doudnaibacteriota</taxon>
    </lineage>
</organism>
<evidence type="ECO:0000313" key="3">
    <source>
        <dbReference type="Proteomes" id="UP000177281"/>
    </source>
</evidence>
<dbReference type="InterPro" id="IPR043713">
    <property type="entry name" value="DUF5654"/>
</dbReference>
<dbReference type="STRING" id="1817841.A3B10_02405"/>
<feature type="transmembrane region" description="Helical" evidence="1">
    <location>
        <begin position="59"/>
        <end position="80"/>
    </location>
</feature>
<keyword evidence="1" id="KW-0472">Membrane</keyword>
<evidence type="ECO:0000313" key="2">
    <source>
        <dbReference type="EMBL" id="OGE94487.1"/>
    </source>
</evidence>
<reference evidence="2 3" key="1">
    <citation type="journal article" date="2016" name="Nat. Commun.">
        <title>Thousands of microbial genomes shed light on interconnected biogeochemical processes in an aquifer system.</title>
        <authorList>
            <person name="Anantharaman K."/>
            <person name="Brown C.T."/>
            <person name="Hug L.A."/>
            <person name="Sharon I."/>
            <person name="Castelle C.J."/>
            <person name="Probst A.J."/>
            <person name="Thomas B.C."/>
            <person name="Singh A."/>
            <person name="Wilkins M.J."/>
            <person name="Karaoz U."/>
            <person name="Brodie E.L."/>
            <person name="Williams K.H."/>
            <person name="Hubbard S.S."/>
            <person name="Banfield J.F."/>
        </authorList>
    </citation>
    <scope>NUCLEOTIDE SEQUENCE [LARGE SCALE GENOMIC DNA]</scope>
</reference>
<evidence type="ECO:0000256" key="1">
    <source>
        <dbReference type="SAM" id="Phobius"/>
    </source>
</evidence>
<comment type="caution">
    <text evidence="2">The sequence shown here is derived from an EMBL/GenBank/DDBJ whole genome shotgun (WGS) entry which is preliminary data.</text>
</comment>
<protein>
    <submittedName>
        <fullName evidence="2">Uncharacterized protein</fullName>
    </submittedName>
</protein>
<proteinExistence type="predicted"/>
<sequence>MEKFLEKHELHHLHTDVLEKSITLVIAGLGLIAALAWDEALKHLFETIFGGKGTLLEEISYAIVITLIAAFISVQLGKIFSKRKQK</sequence>
<dbReference type="Pfam" id="PF18898">
    <property type="entry name" value="DUF5654"/>
    <property type="match status" value="1"/>
</dbReference>